<name>A0ABM5L7R2_DIAVI</name>
<keyword evidence="1" id="KW-1133">Transmembrane helix</keyword>
<dbReference type="Proteomes" id="UP001652700">
    <property type="component" value="Unplaced"/>
</dbReference>
<dbReference type="SUPFAM" id="SSF81321">
    <property type="entry name" value="Family A G protein-coupled receptor-like"/>
    <property type="match status" value="1"/>
</dbReference>
<feature type="transmembrane region" description="Helical" evidence="1">
    <location>
        <begin position="240"/>
        <end position="269"/>
    </location>
</feature>
<sequence>MADTSNIADIEDDPFAEVNMTVYYEQMKQTWDILNYTSYFTDTIKIILSILSIAADICIITIIIKNPKLKTKTNIYILHHSIWHIVSVTVFSLFFALSDLVEWFNTFPMVVYSTFWKMHVASVTLVFLFGLCLAFDWFLNIHSPHFVKFSALFNKYAIYLIYIVAALFDTIEYFVHMFILSGLYIFVVLSLSLFNFLDYRSNKKEVNLKNYGLASANIIIYFWFPFFLYDQLLEWSYGSFTWHTIVLYTMFLSEWFSLSVSLALIITLIRMDIDIKVAMLKIFNRRSRRYQDVVETLEEAENEDVAITIATDSKGV</sequence>
<dbReference type="RefSeq" id="XP_050518475.1">
    <property type="nucleotide sequence ID" value="XM_050662518.1"/>
</dbReference>
<dbReference type="GeneID" id="126892791"/>
<feature type="transmembrane region" description="Helical" evidence="1">
    <location>
        <begin position="118"/>
        <end position="139"/>
    </location>
</feature>
<keyword evidence="1" id="KW-0812">Transmembrane</keyword>
<organism evidence="2 3">
    <name type="scientific">Diabrotica virgifera virgifera</name>
    <name type="common">western corn rootworm</name>
    <dbReference type="NCBI Taxonomy" id="50390"/>
    <lineage>
        <taxon>Eukaryota</taxon>
        <taxon>Metazoa</taxon>
        <taxon>Ecdysozoa</taxon>
        <taxon>Arthropoda</taxon>
        <taxon>Hexapoda</taxon>
        <taxon>Insecta</taxon>
        <taxon>Pterygota</taxon>
        <taxon>Neoptera</taxon>
        <taxon>Endopterygota</taxon>
        <taxon>Coleoptera</taxon>
        <taxon>Polyphaga</taxon>
        <taxon>Cucujiformia</taxon>
        <taxon>Chrysomeloidea</taxon>
        <taxon>Chrysomelidae</taxon>
        <taxon>Galerucinae</taxon>
        <taxon>Diabroticina</taxon>
        <taxon>Diabroticites</taxon>
        <taxon>Diabrotica</taxon>
    </lineage>
</organism>
<evidence type="ECO:0000256" key="1">
    <source>
        <dbReference type="SAM" id="Phobius"/>
    </source>
</evidence>
<dbReference type="EnsemblMetazoa" id="XM_050662519.1">
    <property type="protein sequence ID" value="XP_050518476.1"/>
    <property type="gene ID" value="LOC126892791"/>
</dbReference>
<accession>A0ABM5L7R2</accession>
<reference evidence="2" key="1">
    <citation type="submission" date="2025-05" db="UniProtKB">
        <authorList>
            <consortium name="EnsemblMetazoa"/>
        </authorList>
    </citation>
    <scope>IDENTIFICATION</scope>
</reference>
<evidence type="ECO:0000313" key="3">
    <source>
        <dbReference type="Proteomes" id="UP001652700"/>
    </source>
</evidence>
<keyword evidence="1" id="KW-0472">Membrane</keyword>
<evidence type="ECO:0000313" key="2">
    <source>
        <dbReference type="EnsemblMetazoa" id="XP_050518475.1"/>
    </source>
</evidence>
<feature type="transmembrane region" description="Helical" evidence="1">
    <location>
        <begin position="208"/>
        <end position="228"/>
    </location>
</feature>
<dbReference type="Gene3D" id="1.20.1070.10">
    <property type="entry name" value="Rhodopsin 7-helix transmembrane proteins"/>
    <property type="match status" value="1"/>
</dbReference>
<feature type="transmembrane region" description="Helical" evidence="1">
    <location>
        <begin position="44"/>
        <end position="64"/>
    </location>
</feature>
<protein>
    <submittedName>
        <fullName evidence="2">Uncharacterized protein</fullName>
    </submittedName>
</protein>
<feature type="transmembrane region" description="Helical" evidence="1">
    <location>
        <begin position="76"/>
        <end position="98"/>
    </location>
</feature>
<proteinExistence type="predicted"/>
<keyword evidence="3" id="KW-1185">Reference proteome</keyword>
<feature type="transmembrane region" description="Helical" evidence="1">
    <location>
        <begin position="151"/>
        <end position="168"/>
    </location>
</feature>
<dbReference type="EnsemblMetazoa" id="XM_050662518.1">
    <property type="protein sequence ID" value="XP_050518475.1"/>
    <property type="gene ID" value="LOC126892791"/>
</dbReference>
<dbReference type="RefSeq" id="XP_050518476.1">
    <property type="nucleotide sequence ID" value="XM_050662519.1"/>
</dbReference>
<feature type="transmembrane region" description="Helical" evidence="1">
    <location>
        <begin position="174"/>
        <end position="196"/>
    </location>
</feature>